<dbReference type="Proteomes" id="UP000006727">
    <property type="component" value="Chromosome 13"/>
</dbReference>
<feature type="transmembrane region" description="Helical" evidence="6">
    <location>
        <begin position="44"/>
        <end position="69"/>
    </location>
</feature>
<dbReference type="InterPro" id="IPR004345">
    <property type="entry name" value="TB2_DP1_HVA22"/>
</dbReference>
<keyword evidence="9" id="KW-1185">Reference proteome</keyword>
<dbReference type="PANTHER" id="PTHR12300">
    <property type="entry name" value="HVA22-LIKE PROTEINS"/>
    <property type="match status" value="1"/>
</dbReference>
<dbReference type="InParanoid" id="A9U1L1"/>
<reference evidence="8 9" key="1">
    <citation type="journal article" date="2008" name="Science">
        <title>The Physcomitrella genome reveals evolutionary insights into the conquest of land by plants.</title>
        <authorList>
            <person name="Rensing S."/>
            <person name="Lang D."/>
            <person name="Zimmer A."/>
            <person name="Terry A."/>
            <person name="Salamov A."/>
            <person name="Shapiro H."/>
            <person name="Nishiyama T."/>
            <person name="Perroud P.-F."/>
            <person name="Lindquist E."/>
            <person name="Kamisugi Y."/>
            <person name="Tanahashi T."/>
            <person name="Sakakibara K."/>
            <person name="Fujita T."/>
            <person name="Oishi K."/>
            <person name="Shin-I T."/>
            <person name="Kuroki Y."/>
            <person name="Toyoda A."/>
            <person name="Suzuki Y."/>
            <person name="Hashimoto A."/>
            <person name="Yamaguchi K."/>
            <person name="Sugano A."/>
            <person name="Kohara Y."/>
            <person name="Fujiyama A."/>
            <person name="Anterola A."/>
            <person name="Aoki S."/>
            <person name="Ashton N."/>
            <person name="Barbazuk W.B."/>
            <person name="Barker E."/>
            <person name="Bennetzen J."/>
            <person name="Bezanilla M."/>
            <person name="Blankenship R."/>
            <person name="Cho S.H."/>
            <person name="Dutcher S."/>
            <person name="Estelle M."/>
            <person name="Fawcett J.A."/>
            <person name="Gundlach H."/>
            <person name="Hanada K."/>
            <person name="Heyl A."/>
            <person name="Hicks K.A."/>
            <person name="Hugh J."/>
            <person name="Lohr M."/>
            <person name="Mayer K."/>
            <person name="Melkozernov A."/>
            <person name="Murata T."/>
            <person name="Nelson D."/>
            <person name="Pils B."/>
            <person name="Prigge M."/>
            <person name="Reiss B."/>
            <person name="Renner T."/>
            <person name="Rombauts S."/>
            <person name="Rushton P."/>
            <person name="Sanderfoot A."/>
            <person name="Schween G."/>
            <person name="Shiu S.-H."/>
            <person name="Stueber K."/>
            <person name="Theodoulou F.L."/>
            <person name="Tu H."/>
            <person name="Van de Peer Y."/>
            <person name="Verrier P.J."/>
            <person name="Waters E."/>
            <person name="Wood A."/>
            <person name="Yang L."/>
            <person name="Cove D."/>
            <person name="Cuming A."/>
            <person name="Hasebe M."/>
            <person name="Lucas S."/>
            <person name="Mishler D.B."/>
            <person name="Reski R."/>
            <person name="Grigoriev I."/>
            <person name="Quatrano R.S."/>
            <person name="Boore J.L."/>
        </authorList>
    </citation>
    <scope>NUCLEOTIDE SEQUENCE [LARGE SCALE GENOMIC DNA]</scope>
    <source>
        <strain evidence="8 9">cv. Gransden 2004</strain>
    </source>
</reference>
<feature type="compositionally biased region" description="Basic and acidic residues" evidence="7">
    <location>
        <begin position="158"/>
        <end position="169"/>
    </location>
</feature>
<evidence type="ECO:0000256" key="7">
    <source>
        <dbReference type="SAM" id="MobiDB-lite"/>
    </source>
</evidence>
<dbReference type="EMBL" id="ABEU02000013">
    <property type="status" value="NOT_ANNOTATED_CDS"/>
    <property type="molecule type" value="Genomic_DNA"/>
</dbReference>
<gene>
    <name evidence="8" type="primary">LOC112290511</name>
</gene>
<evidence type="ECO:0000256" key="3">
    <source>
        <dbReference type="ARBA" id="ARBA00022692"/>
    </source>
</evidence>
<evidence type="ECO:0000313" key="9">
    <source>
        <dbReference type="Proteomes" id="UP000006727"/>
    </source>
</evidence>
<comment type="similarity">
    <text evidence="2 6">Belongs to the DP1 family.</text>
</comment>
<evidence type="ECO:0000256" key="6">
    <source>
        <dbReference type="RuleBase" id="RU362006"/>
    </source>
</evidence>
<evidence type="ECO:0000256" key="1">
    <source>
        <dbReference type="ARBA" id="ARBA00004141"/>
    </source>
</evidence>
<protein>
    <recommendedName>
        <fullName evidence="6">HVA22-like protein</fullName>
    </recommendedName>
</protein>
<proteinExistence type="inferred from homology"/>
<dbReference type="KEGG" id="ppp:112290511"/>
<dbReference type="EnsemblPlants" id="Pp3c13_20970V3.2">
    <property type="protein sequence ID" value="PAC:32932192.CDS.1"/>
    <property type="gene ID" value="Pp3c13_20970"/>
</dbReference>
<reference evidence="8" key="3">
    <citation type="submission" date="2020-12" db="UniProtKB">
        <authorList>
            <consortium name="EnsemblPlants"/>
        </authorList>
    </citation>
    <scope>IDENTIFICATION</scope>
</reference>
<evidence type="ECO:0000256" key="4">
    <source>
        <dbReference type="ARBA" id="ARBA00022989"/>
    </source>
</evidence>
<keyword evidence="5 6" id="KW-0472">Membrane</keyword>
<organism evidence="8 9">
    <name type="scientific">Physcomitrium patens</name>
    <name type="common">Spreading-leaved earth moss</name>
    <name type="synonym">Physcomitrella patens</name>
    <dbReference type="NCBI Taxonomy" id="3218"/>
    <lineage>
        <taxon>Eukaryota</taxon>
        <taxon>Viridiplantae</taxon>
        <taxon>Streptophyta</taxon>
        <taxon>Embryophyta</taxon>
        <taxon>Bryophyta</taxon>
        <taxon>Bryophytina</taxon>
        <taxon>Bryopsida</taxon>
        <taxon>Funariidae</taxon>
        <taxon>Funariales</taxon>
        <taxon>Funariaceae</taxon>
        <taxon>Physcomitrium</taxon>
    </lineage>
</organism>
<dbReference type="OrthoDB" id="10009287at2759"/>
<dbReference type="PANTHER" id="PTHR12300:SF161">
    <property type="entry name" value="RECEPTOR EXPRESSION-ENHANCING PROTEIN"/>
    <property type="match status" value="1"/>
</dbReference>
<dbReference type="HOGENOM" id="CLU_098452_0_2_1"/>
<dbReference type="GeneID" id="112290511"/>
<dbReference type="eggNOG" id="KOG1725">
    <property type="taxonomic scope" value="Eukaryota"/>
</dbReference>
<dbReference type="Pfam" id="PF03134">
    <property type="entry name" value="TB2_DP1_HVA22"/>
    <property type="match status" value="1"/>
</dbReference>
<evidence type="ECO:0000313" key="8">
    <source>
        <dbReference type="EnsemblPlants" id="PAC:32932192.CDS.1"/>
    </source>
</evidence>
<dbReference type="FunCoup" id="A9U1L1">
    <property type="interactions" value="657"/>
</dbReference>
<dbReference type="AlphaFoldDB" id="A9U1L1"/>
<reference evidence="8 9" key="2">
    <citation type="journal article" date="2018" name="Plant J.">
        <title>The Physcomitrella patens chromosome-scale assembly reveals moss genome structure and evolution.</title>
        <authorList>
            <person name="Lang D."/>
            <person name="Ullrich K.K."/>
            <person name="Murat F."/>
            <person name="Fuchs J."/>
            <person name="Jenkins J."/>
            <person name="Haas F.B."/>
            <person name="Piednoel M."/>
            <person name="Gundlach H."/>
            <person name="Van Bel M."/>
            <person name="Meyberg R."/>
            <person name="Vives C."/>
            <person name="Morata J."/>
            <person name="Symeonidi A."/>
            <person name="Hiss M."/>
            <person name="Muchero W."/>
            <person name="Kamisugi Y."/>
            <person name="Saleh O."/>
            <person name="Blanc G."/>
            <person name="Decker E.L."/>
            <person name="van Gessel N."/>
            <person name="Grimwood J."/>
            <person name="Hayes R.D."/>
            <person name="Graham S.W."/>
            <person name="Gunter L.E."/>
            <person name="McDaniel S.F."/>
            <person name="Hoernstein S.N.W."/>
            <person name="Larsson A."/>
            <person name="Li F.W."/>
            <person name="Perroud P.F."/>
            <person name="Phillips J."/>
            <person name="Ranjan P."/>
            <person name="Rokshar D.S."/>
            <person name="Rothfels C.J."/>
            <person name="Schneider L."/>
            <person name="Shu S."/>
            <person name="Stevenson D.W."/>
            <person name="Thummler F."/>
            <person name="Tillich M."/>
            <person name="Villarreal Aguilar J.C."/>
            <person name="Widiez T."/>
            <person name="Wong G.K."/>
            <person name="Wymore A."/>
            <person name="Zhang Y."/>
            <person name="Zimmer A.D."/>
            <person name="Quatrano R.S."/>
            <person name="Mayer K.F.X."/>
            <person name="Goodstein D."/>
            <person name="Casacuberta J.M."/>
            <person name="Vandepoele K."/>
            <person name="Reski R."/>
            <person name="Cuming A.C."/>
            <person name="Tuskan G.A."/>
            <person name="Maumus F."/>
            <person name="Salse J."/>
            <person name="Schmutz J."/>
            <person name="Rensing S.A."/>
        </authorList>
    </citation>
    <scope>NUCLEOTIDE SEQUENCE [LARGE SCALE GENOMIC DNA]</scope>
    <source>
        <strain evidence="8 9">cv. Gransden 2004</strain>
    </source>
</reference>
<evidence type="ECO:0000256" key="2">
    <source>
        <dbReference type="ARBA" id="ARBA00008573"/>
    </source>
</evidence>
<dbReference type="RefSeq" id="XP_024392605.1">
    <property type="nucleotide sequence ID" value="XM_024536837.2"/>
</dbReference>
<feature type="region of interest" description="Disordered" evidence="7">
    <location>
        <begin position="158"/>
        <end position="177"/>
    </location>
</feature>
<evidence type="ECO:0000256" key="5">
    <source>
        <dbReference type="ARBA" id="ARBA00023136"/>
    </source>
</evidence>
<dbReference type="Gramene" id="Pp3c13_20970V3.2">
    <property type="protein sequence ID" value="PAC:32932192.CDS.1"/>
    <property type="gene ID" value="Pp3c13_20970"/>
</dbReference>
<keyword evidence="4 6" id="KW-1133">Transmembrane helix</keyword>
<feature type="transmembrane region" description="Helical" evidence="6">
    <location>
        <begin position="12"/>
        <end position="32"/>
    </location>
</feature>
<dbReference type="GO" id="GO:0016020">
    <property type="term" value="C:membrane"/>
    <property type="evidence" value="ECO:0007669"/>
    <property type="project" value="UniProtKB-SubCell"/>
</dbReference>
<sequence length="177" mass="19688">MGWLWTVVYQSYALSGPVMMLLYPLYASIMAIESHDKEDDQQWLTYWVLYSLVSLMEMAAGPVIAWIPFYSTFKLIIASWLVLPQFRGGIILYEKFVSPYLNAATGVTDQKLTDGQRKWLGSISPEAQASVAAFIKENGSSAFDAFMKSATGDVKQDKIEETVEKKEGEAAGSSDSD</sequence>
<accession>A9U1L1</accession>
<dbReference type="OMA" id="KLACAVW"/>
<keyword evidence="3 6" id="KW-0812">Transmembrane</keyword>
<name>A9U1L1_PHYPA</name>
<comment type="subcellular location">
    <subcellularLocation>
        <location evidence="1 6">Membrane</location>
        <topology evidence="1 6">Multi-pass membrane protein</topology>
    </subcellularLocation>
</comment>